<proteinExistence type="predicted"/>
<dbReference type="GeneID" id="70238195"/>
<dbReference type="RefSeq" id="XP_046059154.1">
    <property type="nucleotide sequence ID" value="XM_046207497.1"/>
</dbReference>
<accession>A0A9P8NYW8</accession>
<dbReference type="InterPro" id="IPR023582">
    <property type="entry name" value="Impact"/>
</dbReference>
<organism evidence="1 2">
    <name type="scientific">Ogataea philodendri</name>
    <dbReference type="NCBI Taxonomy" id="1378263"/>
    <lineage>
        <taxon>Eukaryota</taxon>
        <taxon>Fungi</taxon>
        <taxon>Dikarya</taxon>
        <taxon>Ascomycota</taxon>
        <taxon>Saccharomycotina</taxon>
        <taxon>Pichiomycetes</taxon>
        <taxon>Pichiales</taxon>
        <taxon>Pichiaceae</taxon>
        <taxon>Ogataea</taxon>
    </lineage>
</organism>
<dbReference type="AlphaFoldDB" id="A0A9P8NYW8"/>
<reference evidence="1" key="2">
    <citation type="submission" date="2021-01" db="EMBL/GenBank/DDBJ databases">
        <authorList>
            <person name="Schikora-Tamarit M.A."/>
        </authorList>
    </citation>
    <scope>NUCLEOTIDE SEQUENCE</scope>
    <source>
        <strain evidence="1">CBS6075</strain>
    </source>
</reference>
<reference evidence="1" key="1">
    <citation type="journal article" date="2021" name="Open Biol.">
        <title>Shared evolutionary footprints suggest mitochondrial oxidative damage underlies multiple complex I losses in fungi.</title>
        <authorList>
            <person name="Schikora-Tamarit M.A."/>
            <person name="Marcet-Houben M."/>
            <person name="Nosek J."/>
            <person name="Gabaldon T."/>
        </authorList>
    </citation>
    <scope>NUCLEOTIDE SEQUENCE</scope>
    <source>
        <strain evidence="1">CBS6075</strain>
    </source>
</reference>
<dbReference type="PANTHER" id="PTHR16301">
    <property type="entry name" value="IMPACT-RELATED"/>
    <property type="match status" value="1"/>
</dbReference>
<dbReference type="Proteomes" id="UP000769157">
    <property type="component" value="Unassembled WGS sequence"/>
</dbReference>
<dbReference type="EMBL" id="JAEUBE010000414">
    <property type="protein sequence ID" value="KAH3662050.1"/>
    <property type="molecule type" value="Genomic_DNA"/>
</dbReference>
<dbReference type="InterPro" id="IPR036956">
    <property type="entry name" value="Impact_N_sf"/>
</dbReference>
<name>A0A9P8NYW8_9ASCO</name>
<gene>
    <name evidence="1" type="ORF">OGAPHI_006231</name>
</gene>
<dbReference type="GO" id="GO:0005737">
    <property type="term" value="C:cytoplasm"/>
    <property type="evidence" value="ECO:0007669"/>
    <property type="project" value="TreeGrafter"/>
</dbReference>
<keyword evidence="2" id="KW-1185">Reference proteome</keyword>
<dbReference type="PANTHER" id="PTHR16301:SF17">
    <property type="entry name" value="IMPACT FAMILY MEMBER YDL177C"/>
    <property type="match status" value="1"/>
</dbReference>
<dbReference type="GO" id="GO:0140469">
    <property type="term" value="P:GCN2-mediated signaling"/>
    <property type="evidence" value="ECO:0007669"/>
    <property type="project" value="TreeGrafter"/>
</dbReference>
<sequence>MKCTWISAPLEIISKDKFQGWCIPIQNKSEIPLLIAKLHEENPSIRKATHPAMYAWKTATTAPKPPHILDLDQGKHDGGERGSGERLISPLANRLHRQSSTQDGQIKKLSCSRTSKRILLSKLPSAQLFEHLTVDNFLAVVRLVPSPHVLNELLVLWLGWVQFGERVRFPIWSNIESWNSILASDKESTNNTVVVVLSVNNGRTKQVFGGSGQSVEETSNQVVRHESQGQLIIVLVSDSPQRPFLRVPELVPEVWQSTSSGVLVGVFSLPLVKCLKWLGSQLDVLEEPVQVLSGGNSLPPSGNVWVFGSPFVTVKNSEWSVEHGSKEDVGNGKSLTNQEGVVLESGIQSGNNLLQSSKSIVNDFLVVWSLSEEWLESSCGLHHEFGRSKGDPFQNLSTVFKSLTEQWVVLILQRDN</sequence>
<comment type="caution">
    <text evidence="1">The sequence shown here is derived from an EMBL/GenBank/DDBJ whole genome shotgun (WGS) entry which is preliminary data.</text>
</comment>
<evidence type="ECO:0000313" key="1">
    <source>
        <dbReference type="EMBL" id="KAH3662050.1"/>
    </source>
</evidence>
<dbReference type="OrthoDB" id="69641at2759"/>
<protein>
    <submittedName>
        <fullName evidence="1">Uncharacterized protein</fullName>
    </submittedName>
</protein>
<dbReference type="GO" id="GO:0006446">
    <property type="term" value="P:regulation of translational initiation"/>
    <property type="evidence" value="ECO:0007669"/>
    <property type="project" value="TreeGrafter"/>
</dbReference>
<dbReference type="Gene3D" id="3.30.230.30">
    <property type="entry name" value="Impact, N-terminal domain"/>
    <property type="match status" value="1"/>
</dbReference>
<evidence type="ECO:0000313" key="2">
    <source>
        <dbReference type="Proteomes" id="UP000769157"/>
    </source>
</evidence>